<reference evidence="1" key="1">
    <citation type="submission" date="2021-04" db="EMBL/GenBank/DDBJ databases">
        <title>Oceanospirillales bacteria with DddD are important DMSP degraders in coastal seawater.</title>
        <authorList>
            <person name="Liu J."/>
        </authorList>
    </citation>
    <scope>NUCLEOTIDE SEQUENCE</scope>
    <source>
        <strain evidence="1">D13-4</strain>
    </source>
</reference>
<evidence type="ECO:0008006" key="3">
    <source>
        <dbReference type="Google" id="ProtNLM"/>
    </source>
</evidence>
<sequence>MIDLYTAATPNGHKLSIASGEQLLPHSAHAPSFDQQGQSKPAFFERIFSGRVPAMTSLQSMMSQ</sequence>
<dbReference type="EMBL" id="CP073346">
    <property type="protein sequence ID" value="UTW07770.1"/>
    <property type="molecule type" value="Genomic_DNA"/>
</dbReference>
<dbReference type="RefSeq" id="WP_255838357.1">
    <property type="nucleotide sequence ID" value="NZ_CP073346.1"/>
</dbReference>
<dbReference type="Proteomes" id="UP001059672">
    <property type="component" value="Chromosome"/>
</dbReference>
<evidence type="ECO:0000313" key="1">
    <source>
        <dbReference type="EMBL" id="UTW07770.1"/>
    </source>
</evidence>
<proteinExistence type="predicted"/>
<organism evidence="1 2">
    <name type="scientific">Pseudomonas benzenivorans</name>
    <dbReference type="NCBI Taxonomy" id="556533"/>
    <lineage>
        <taxon>Bacteria</taxon>
        <taxon>Pseudomonadati</taxon>
        <taxon>Pseudomonadota</taxon>
        <taxon>Gammaproteobacteria</taxon>
        <taxon>Pseudomonadales</taxon>
        <taxon>Pseudomonadaceae</taxon>
        <taxon>Pseudomonas</taxon>
    </lineage>
</organism>
<accession>A0ABY5H629</accession>
<keyword evidence="2" id="KW-1185">Reference proteome</keyword>
<name>A0ABY5H629_9PSED</name>
<evidence type="ECO:0000313" key="2">
    <source>
        <dbReference type="Proteomes" id="UP001059672"/>
    </source>
</evidence>
<dbReference type="Gene3D" id="3.40.30.10">
    <property type="entry name" value="Glutaredoxin"/>
    <property type="match status" value="1"/>
</dbReference>
<protein>
    <recommendedName>
        <fullName evidence="3">Glutathione S-transferase</fullName>
    </recommendedName>
</protein>
<gene>
    <name evidence="1" type="ORF">KDW96_00060</name>
</gene>